<dbReference type="SMART" id="SM00116">
    <property type="entry name" value="CBS"/>
    <property type="match status" value="4"/>
</dbReference>
<dbReference type="PANTHER" id="PTHR43080:SF2">
    <property type="entry name" value="CBS DOMAIN-CONTAINING PROTEIN"/>
    <property type="match status" value="1"/>
</dbReference>
<dbReference type="PANTHER" id="PTHR43080">
    <property type="entry name" value="CBS DOMAIN-CONTAINING PROTEIN CBSX3, MITOCHONDRIAL"/>
    <property type="match status" value="1"/>
</dbReference>
<dbReference type="EMBL" id="CP017641">
    <property type="protein sequence ID" value="APZ92390.1"/>
    <property type="molecule type" value="Genomic_DNA"/>
</dbReference>
<name>A0A1P8WEB8_9PLAN</name>
<feature type="domain" description="CBS" evidence="3">
    <location>
        <begin position="233"/>
        <end position="290"/>
    </location>
</feature>
<dbReference type="InterPro" id="IPR051257">
    <property type="entry name" value="Diverse_CBS-Domain"/>
</dbReference>
<gene>
    <name evidence="4" type="ORF">Fuma_02001</name>
</gene>
<dbReference type="Proteomes" id="UP000187735">
    <property type="component" value="Chromosome"/>
</dbReference>
<dbReference type="InterPro" id="IPR046342">
    <property type="entry name" value="CBS_dom_sf"/>
</dbReference>
<dbReference type="KEGG" id="fmr:Fuma_02001"/>
<dbReference type="PROSITE" id="PS51371">
    <property type="entry name" value="CBS"/>
    <property type="match status" value="4"/>
</dbReference>
<evidence type="ECO:0000256" key="2">
    <source>
        <dbReference type="PROSITE-ProRule" id="PRU00703"/>
    </source>
</evidence>
<accession>A0A1P8WEB8</accession>
<dbReference type="STRING" id="1891926.Fuma_02001"/>
<keyword evidence="1 2" id="KW-0129">CBS domain</keyword>
<protein>
    <submittedName>
        <fullName evidence="4">Putative manganese-dependent inorganic pyrophosphatase</fullName>
    </submittedName>
</protein>
<dbReference type="Pfam" id="PF00571">
    <property type="entry name" value="CBS"/>
    <property type="match status" value="4"/>
</dbReference>
<sequence>MQKPTITAADIMTRHLAITTPETHVMQAIERLIAQRVSGLPVIDAGGRFVGRFSERTAIAALDLGFVEKNRRAMDQLRQVTAADIMDRAGAVLSADQDVFESASELITRRVSGAPVIDEDGTLLGVFSEQSAMHVFIGLCWEQLPSSRVSAWLDRHDDRRIAEDTGLDEILQRFQDTPYRRLMVLHGPKLVGQITRRDALAAALQHSREPLAASMQVPGENQLGVKTIVVSWMQREAESVAHDADVLAIARLFLRSEARQLPVLDGDRLDGQISRSDLLRAVQRFFPGTVSDDAGAQPLYLSSVNKRDAHAVMK</sequence>
<evidence type="ECO:0000256" key="1">
    <source>
        <dbReference type="ARBA" id="ARBA00023122"/>
    </source>
</evidence>
<dbReference type="AlphaFoldDB" id="A0A1P8WEB8"/>
<reference evidence="4 5" key="1">
    <citation type="journal article" date="2016" name="Front. Microbiol.">
        <title>Fuerstia marisgermanicae gen. nov., sp. nov., an Unusual Member of the Phylum Planctomycetes from the German Wadden Sea.</title>
        <authorList>
            <person name="Kohn T."/>
            <person name="Heuer A."/>
            <person name="Jogler M."/>
            <person name="Vollmers J."/>
            <person name="Boedeker C."/>
            <person name="Bunk B."/>
            <person name="Rast P."/>
            <person name="Borchert D."/>
            <person name="Glockner I."/>
            <person name="Freese H.M."/>
            <person name="Klenk H.P."/>
            <person name="Overmann J."/>
            <person name="Kaster A.K."/>
            <person name="Rohde M."/>
            <person name="Wiegand S."/>
            <person name="Jogler C."/>
        </authorList>
    </citation>
    <scope>NUCLEOTIDE SEQUENCE [LARGE SCALE GENOMIC DNA]</scope>
    <source>
        <strain evidence="4 5">NH11</strain>
    </source>
</reference>
<feature type="domain" description="CBS" evidence="3">
    <location>
        <begin position="153"/>
        <end position="211"/>
    </location>
</feature>
<dbReference type="OrthoDB" id="9790355at2"/>
<feature type="domain" description="CBS" evidence="3">
    <location>
        <begin position="12"/>
        <end position="68"/>
    </location>
</feature>
<dbReference type="Gene3D" id="3.10.580.10">
    <property type="entry name" value="CBS-domain"/>
    <property type="match status" value="3"/>
</dbReference>
<feature type="domain" description="CBS" evidence="3">
    <location>
        <begin position="86"/>
        <end position="146"/>
    </location>
</feature>
<evidence type="ECO:0000313" key="4">
    <source>
        <dbReference type="EMBL" id="APZ92390.1"/>
    </source>
</evidence>
<evidence type="ECO:0000313" key="5">
    <source>
        <dbReference type="Proteomes" id="UP000187735"/>
    </source>
</evidence>
<keyword evidence="5" id="KW-1185">Reference proteome</keyword>
<evidence type="ECO:0000259" key="3">
    <source>
        <dbReference type="PROSITE" id="PS51371"/>
    </source>
</evidence>
<dbReference type="CDD" id="cd02205">
    <property type="entry name" value="CBS_pair_SF"/>
    <property type="match status" value="1"/>
</dbReference>
<dbReference type="SUPFAM" id="SSF54631">
    <property type="entry name" value="CBS-domain pair"/>
    <property type="match status" value="2"/>
</dbReference>
<organism evidence="4 5">
    <name type="scientific">Fuerstiella marisgermanici</name>
    <dbReference type="NCBI Taxonomy" id="1891926"/>
    <lineage>
        <taxon>Bacteria</taxon>
        <taxon>Pseudomonadati</taxon>
        <taxon>Planctomycetota</taxon>
        <taxon>Planctomycetia</taxon>
        <taxon>Planctomycetales</taxon>
        <taxon>Planctomycetaceae</taxon>
        <taxon>Fuerstiella</taxon>
    </lineage>
</organism>
<dbReference type="InterPro" id="IPR000644">
    <property type="entry name" value="CBS_dom"/>
</dbReference>
<dbReference type="RefSeq" id="WP_158520928.1">
    <property type="nucleotide sequence ID" value="NZ_CP017641.1"/>
</dbReference>
<proteinExistence type="predicted"/>